<feature type="domain" description="Endoribonuclease YicC-like C-terminal" evidence="8">
    <location>
        <begin position="274"/>
        <end position="366"/>
    </location>
</feature>
<proteinExistence type="inferred from homology"/>
<feature type="domain" description="Endoribonuclease YicC-like N-terminal" evidence="7">
    <location>
        <begin position="2"/>
        <end position="184"/>
    </location>
</feature>
<evidence type="ECO:0000256" key="1">
    <source>
        <dbReference type="ARBA" id="ARBA00001968"/>
    </source>
</evidence>
<dbReference type="PANTHER" id="PTHR30636:SF3">
    <property type="entry name" value="UPF0701 PROTEIN YICC"/>
    <property type="match status" value="1"/>
</dbReference>
<protein>
    <recommendedName>
        <fullName evidence="11">Stress-induced protein</fullName>
    </recommendedName>
</protein>
<dbReference type="Proteomes" id="UP000033618">
    <property type="component" value="Unassembled WGS sequence"/>
</dbReference>
<dbReference type="InterPro" id="IPR013551">
    <property type="entry name" value="YicC-like_C"/>
</dbReference>
<dbReference type="GO" id="GO:0004521">
    <property type="term" value="F:RNA endonuclease activity"/>
    <property type="evidence" value="ECO:0007669"/>
    <property type="project" value="InterPro"/>
</dbReference>
<evidence type="ECO:0000313" key="9">
    <source>
        <dbReference type="EMBL" id="KKB61588.1"/>
    </source>
</evidence>
<evidence type="ECO:0000256" key="5">
    <source>
        <dbReference type="ARBA" id="ARBA00035648"/>
    </source>
</evidence>
<dbReference type="STRING" id="28092.WM40_22195"/>
<dbReference type="InterPro" id="IPR013527">
    <property type="entry name" value="YicC-like_N"/>
</dbReference>
<evidence type="ECO:0000256" key="2">
    <source>
        <dbReference type="ARBA" id="ARBA00022722"/>
    </source>
</evidence>
<dbReference type="GO" id="GO:0016787">
    <property type="term" value="F:hydrolase activity"/>
    <property type="evidence" value="ECO:0007669"/>
    <property type="project" value="UniProtKB-KW"/>
</dbReference>
<evidence type="ECO:0000256" key="3">
    <source>
        <dbReference type="ARBA" id="ARBA00022759"/>
    </source>
</evidence>
<comment type="caution">
    <text evidence="9">The sequence shown here is derived from an EMBL/GenBank/DDBJ whole genome shotgun (WGS) entry which is preliminary data.</text>
</comment>
<comment type="cofactor">
    <cofactor evidence="1">
        <name>a divalent metal cation</name>
        <dbReference type="ChEBI" id="CHEBI:60240"/>
    </cofactor>
</comment>
<dbReference type="InterPro" id="IPR005229">
    <property type="entry name" value="YicC/YloC-like"/>
</dbReference>
<organism evidence="9 10">
    <name type="scientific">Robbsia andropogonis</name>
    <dbReference type="NCBI Taxonomy" id="28092"/>
    <lineage>
        <taxon>Bacteria</taxon>
        <taxon>Pseudomonadati</taxon>
        <taxon>Pseudomonadota</taxon>
        <taxon>Betaproteobacteria</taxon>
        <taxon>Burkholderiales</taxon>
        <taxon>Burkholderiaceae</taxon>
        <taxon>Robbsia</taxon>
    </lineage>
</organism>
<dbReference type="Pfam" id="PF03755">
    <property type="entry name" value="YicC-like_N"/>
    <property type="match status" value="1"/>
</dbReference>
<evidence type="ECO:0008006" key="11">
    <source>
        <dbReference type="Google" id="ProtNLM"/>
    </source>
</evidence>
<evidence type="ECO:0000259" key="7">
    <source>
        <dbReference type="Pfam" id="PF03755"/>
    </source>
</evidence>
<dbReference type="AlphaFoldDB" id="A0A0F5JUR4"/>
<keyword evidence="10" id="KW-1185">Reference proteome</keyword>
<dbReference type="EMBL" id="LAQU01000037">
    <property type="protein sequence ID" value="KKB61588.1"/>
    <property type="molecule type" value="Genomic_DNA"/>
</dbReference>
<feature type="compositionally biased region" description="Polar residues" evidence="6">
    <location>
        <begin position="252"/>
        <end position="271"/>
    </location>
</feature>
<dbReference type="Pfam" id="PF08340">
    <property type="entry name" value="YicC-like_C"/>
    <property type="match status" value="1"/>
</dbReference>
<evidence type="ECO:0000256" key="4">
    <source>
        <dbReference type="ARBA" id="ARBA00022801"/>
    </source>
</evidence>
<dbReference type="PATRIC" id="fig|28092.6.peg.5219"/>
<accession>A0A0F5JUR4</accession>
<feature type="region of interest" description="Disordered" evidence="6">
    <location>
        <begin position="238"/>
        <end position="274"/>
    </location>
</feature>
<evidence type="ECO:0000313" key="10">
    <source>
        <dbReference type="Proteomes" id="UP000033618"/>
    </source>
</evidence>
<gene>
    <name evidence="9" type="ORF">WM40_22195</name>
</gene>
<evidence type="ECO:0000256" key="6">
    <source>
        <dbReference type="SAM" id="MobiDB-lite"/>
    </source>
</evidence>
<evidence type="ECO:0000259" key="8">
    <source>
        <dbReference type="Pfam" id="PF08340"/>
    </source>
</evidence>
<keyword evidence="3" id="KW-0255">Endonuclease</keyword>
<keyword evidence="4" id="KW-0378">Hydrolase</keyword>
<dbReference type="RefSeq" id="WP_024901659.1">
    <property type="nucleotide sequence ID" value="NZ_CADFGU010000013.1"/>
</dbReference>
<name>A0A0F5JUR4_9BURK</name>
<dbReference type="PANTHER" id="PTHR30636">
    <property type="entry name" value="UPF0701 PROTEIN YICC"/>
    <property type="match status" value="1"/>
</dbReference>
<keyword evidence="2" id="KW-0540">Nuclease</keyword>
<comment type="similarity">
    <text evidence="5">Belongs to the YicC/YloC family.</text>
</comment>
<dbReference type="OrthoDB" id="9771229at2"/>
<sequence>MIYSMTGFATANRAVWPTPAQSGPGDVTPASGVAEVARHAAPTHIQVEVRTVNSRFLDIHFKMPDEARGSEPAIREMLMTSLSRGKAEVRVVIQRPDLAGVATAAPGSGLQATVLAQLAALQAEVQAHFPHAASLNVGEILRWPGMLGDASVDPETLRDGIVAAAREAVTELVEVRAREGAALRTVLLKKTVEMGAILTRITPLVPELVKRQQQKIVERLGEALGVVLTDNAAIAPAVAQSEPDPSGPYATASKSASNGNAVGAVSSTSSLSREEVEERIRQEVTVYGVRIDIAEELARLEAHLAETRHVLDKGGKVGKRLDFMMQELNREANTIGSKAAAKELADAAMALKLLIEQMREQVQNLE</sequence>
<reference evidence="9 10" key="1">
    <citation type="submission" date="2015-03" db="EMBL/GenBank/DDBJ databases">
        <title>Draft Genome Sequence of Burkholderia andropogonis type strain ICMP2807, isolated from Sorghum bicolor.</title>
        <authorList>
            <person name="Lopes-Santos L."/>
            <person name="Castro D.B."/>
            <person name="Ottoboni L.M."/>
            <person name="Park D."/>
            <person name="Weirc B.S."/>
            <person name="Destefano S.A."/>
        </authorList>
    </citation>
    <scope>NUCLEOTIDE SEQUENCE [LARGE SCALE GENOMIC DNA]</scope>
    <source>
        <strain evidence="9 10">ICMP2807</strain>
    </source>
</reference>